<dbReference type="PANTHER" id="PTHR21621:SF0">
    <property type="entry name" value="BETA-CITRYLGLUTAMATE SYNTHASE B-RELATED"/>
    <property type="match status" value="1"/>
</dbReference>
<dbReference type="InterPro" id="IPR005479">
    <property type="entry name" value="CPAse_ATP-bd"/>
</dbReference>
<dbReference type="Pfam" id="PF02786">
    <property type="entry name" value="CPSase_L_D2"/>
    <property type="match status" value="1"/>
</dbReference>
<dbReference type="Proteomes" id="UP000199259">
    <property type="component" value="Unassembled WGS sequence"/>
</dbReference>
<keyword evidence="2" id="KW-0547">Nucleotide-binding</keyword>
<evidence type="ECO:0000256" key="1">
    <source>
        <dbReference type="ARBA" id="ARBA00001936"/>
    </source>
</evidence>
<sequence>MSVLLTNSSWKISKEAAKSLNKEGISTIAADISEPIFNFSQQKYVTYLPPSTEYFIDSVYDICLKNHIETVFPMSDDVVIPLSKNKSLLNEVCDVPISDYDYLIKAHDKFQTFDLAKLLNIPVPETFVFKNHDELIKYSEIATYPLIIKPRMGGGAARCIHIVKSKDELIGYYSELINAGHLPMVQEYIPGSSEQMYMINVLYNQDHELVSFFMAKKIREYPHTGGITTCGVSIFEQVLLDYAKKIFDSLKWYGVAEIEFKLDLRDNCFKLIEINPRFWQYLKHPIACGVDFPFHLYNVSLGYDFETNTSYDIGVKFINIYKDIPSIINQLLRNENKMKIFNSALSSYRGKKVFSSKDLLNTLIWR</sequence>
<dbReference type="Gene3D" id="3.30.470.20">
    <property type="entry name" value="ATP-grasp fold, B domain"/>
    <property type="match status" value="1"/>
</dbReference>
<comment type="caution">
    <text evidence="4">The sequence shown here is derived from an EMBL/GenBank/DDBJ whole genome shotgun (WGS) entry which is preliminary data.</text>
</comment>
<comment type="cofactor">
    <cofactor evidence="1">
        <name>Mn(2+)</name>
        <dbReference type="ChEBI" id="CHEBI:29035"/>
    </cofactor>
</comment>
<dbReference type="Gene3D" id="3.30.1490.20">
    <property type="entry name" value="ATP-grasp fold, A domain"/>
    <property type="match status" value="1"/>
</dbReference>
<organism evidence="4 5">
    <name type="scientific">Methanolobus vulcani</name>
    <dbReference type="NCBI Taxonomy" id="38026"/>
    <lineage>
        <taxon>Archaea</taxon>
        <taxon>Methanobacteriati</taxon>
        <taxon>Methanobacteriota</taxon>
        <taxon>Stenosarchaea group</taxon>
        <taxon>Methanomicrobia</taxon>
        <taxon>Methanosarcinales</taxon>
        <taxon>Methanosarcinaceae</taxon>
        <taxon>Methanolobus</taxon>
    </lineage>
</organism>
<evidence type="ECO:0000259" key="3">
    <source>
        <dbReference type="PROSITE" id="PS50975"/>
    </source>
</evidence>
<keyword evidence="5" id="KW-1185">Reference proteome</keyword>
<dbReference type="PROSITE" id="PS50975">
    <property type="entry name" value="ATP_GRASP"/>
    <property type="match status" value="1"/>
</dbReference>
<evidence type="ECO:0000256" key="2">
    <source>
        <dbReference type="PROSITE-ProRule" id="PRU00409"/>
    </source>
</evidence>
<name>A0A7Z7FBL1_9EURY</name>
<dbReference type="GO" id="GO:0016879">
    <property type="term" value="F:ligase activity, forming carbon-nitrogen bonds"/>
    <property type="evidence" value="ECO:0007669"/>
    <property type="project" value="TreeGrafter"/>
</dbReference>
<dbReference type="PANTHER" id="PTHR21621">
    <property type="entry name" value="RIBOSOMAL PROTEIN S6 MODIFICATION PROTEIN"/>
    <property type="match status" value="1"/>
</dbReference>
<evidence type="ECO:0000313" key="5">
    <source>
        <dbReference type="Proteomes" id="UP000199259"/>
    </source>
</evidence>
<reference evidence="4 5" key="1">
    <citation type="submission" date="2016-10" db="EMBL/GenBank/DDBJ databases">
        <authorList>
            <person name="Varghese N."/>
            <person name="Submissions S."/>
        </authorList>
    </citation>
    <scope>NUCLEOTIDE SEQUENCE [LARGE SCALE GENOMIC DNA]</scope>
    <source>
        <strain evidence="4 5">PL 12/M</strain>
    </source>
</reference>
<dbReference type="GO" id="GO:0005737">
    <property type="term" value="C:cytoplasm"/>
    <property type="evidence" value="ECO:0007669"/>
    <property type="project" value="TreeGrafter"/>
</dbReference>
<dbReference type="GO" id="GO:0046872">
    <property type="term" value="F:metal ion binding"/>
    <property type="evidence" value="ECO:0007669"/>
    <property type="project" value="InterPro"/>
</dbReference>
<dbReference type="SUPFAM" id="SSF56059">
    <property type="entry name" value="Glutathione synthetase ATP-binding domain-like"/>
    <property type="match status" value="1"/>
</dbReference>
<dbReference type="InterPro" id="IPR013815">
    <property type="entry name" value="ATP_grasp_subdomain_1"/>
</dbReference>
<keyword evidence="4" id="KW-0436">Ligase</keyword>
<dbReference type="GO" id="GO:0005524">
    <property type="term" value="F:ATP binding"/>
    <property type="evidence" value="ECO:0007669"/>
    <property type="project" value="UniProtKB-UniRule"/>
</dbReference>
<protein>
    <submittedName>
        <fullName evidence="4">Predicted ATP-dependent carboligase, ATP-grasp superfamily</fullName>
    </submittedName>
</protein>
<evidence type="ECO:0000313" key="4">
    <source>
        <dbReference type="EMBL" id="SDF24904.1"/>
    </source>
</evidence>
<dbReference type="Gene3D" id="3.40.50.20">
    <property type="match status" value="1"/>
</dbReference>
<dbReference type="InterPro" id="IPR011761">
    <property type="entry name" value="ATP-grasp"/>
</dbReference>
<gene>
    <name evidence="4" type="ORF">SAMN04488589_0114</name>
</gene>
<keyword evidence="2" id="KW-0067">ATP-binding</keyword>
<dbReference type="EMBL" id="FNCA01000001">
    <property type="protein sequence ID" value="SDF24904.1"/>
    <property type="molecule type" value="Genomic_DNA"/>
</dbReference>
<dbReference type="RefSeq" id="WP_091707777.1">
    <property type="nucleotide sequence ID" value="NZ_FNCA01000001.1"/>
</dbReference>
<dbReference type="OrthoDB" id="11959at2157"/>
<accession>A0A7Z7FBL1</accession>
<proteinExistence type="predicted"/>
<feature type="domain" description="ATP-grasp" evidence="3">
    <location>
        <begin position="113"/>
        <end position="301"/>
    </location>
</feature>
<dbReference type="AlphaFoldDB" id="A0A7Z7FBL1"/>